<dbReference type="AlphaFoldDB" id="A0A699ZD77"/>
<reference evidence="2 3" key="1">
    <citation type="submission" date="2020-02" db="EMBL/GenBank/DDBJ databases">
        <title>Draft genome sequence of Haematococcus lacustris strain NIES-144.</title>
        <authorList>
            <person name="Morimoto D."/>
            <person name="Nakagawa S."/>
            <person name="Yoshida T."/>
            <person name="Sawayama S."/>
        </authorList>
    </citation>
    <scope>NUCLEOTIDE SEQUENCE [LARGE SCALE GENOMIC DNA]</scope>
    <source>
        <strain evidence="2 3">NIES-144</strain>
    </source>
</reference>
<sequence>MANGRGDRMYQCRCAAWQISPGAGAWVCTGTRKNDAKSTAPSGVGRRRKAKVERANPNN</sequence>
<dbReference type="EMBL" id="BLLF01000613">
    <property type="protein sequence ID" value="GFH13442.1"/>
    <property type="molecule type" value="Genomic_DNA"/>
</dbReference>
<protein>
    <submittedName>
        <fullName evidence="2">Uncharacterized protein</fullName>
    </submittedName>
</protein>
<feature type="region of interest" description="Disordered" evidence="1">
    <location>
        <begin position="32"/>
        <end position="59"/>
    </location>
</feature>
<keyword evidence="3" id="KW-1185">Reference proteome</keyword>
<gene>
    <name evidence="2" type="ORF">HaLaN_09329</name>
</gene>
<comment type="caution">
    <text evidence="2">The sequence shown here is derived from an EMBL/GenBank/DDBJ whole genome shotgun (WGS) entry which is preliminary data.</text>
</comment>
<evidence type="ECO:0000313" key="3">
    <source>
        <dbReference type="Proteomes" id="UP000485058"/>
    </source>
</evidence>
<proteinExistence type="predicted"/>
<accession>A0A699ZD77</accession>
<name>A0A699ZD77_HAELA</name>
<evidence type="ECO:0000256" key="1">
    <source>
        <dbReference type="SAM" id="MobiDB-lite"/>
    </source>
</evidence>
<evidence type="ECO:0000313" key="2">
    <source>
        <dbReference type="EMBL" id="GFH13442.1"/>
    </source>
</evidence>
<dbReference type="Proteomes" id="UP000485058">
    <property type="component" value="Unassembled WGS sequence"/>
</dbReference>
<organism evidence="2 3">
    <name type="scientific">Haematococcus lacustris</name>
    <name type="common">Green alga</name>
    <name type="synonym">Haematococcus pluvialis</name>
    <dbReference type="NCBI Taxonomy" id="44745"/>
    <lineage>
        <taxon>Eukaryota</taxon>
        <taxon>Viridiplantae</taxon>
        <taxon>Chlorophyta</taxon>
        <taxon>core chlorophytes</taxon>
        <taxon>Chlorophyceae</taxon>
        <taxon>CS clade</taxon>
        <taxon>Chlamydomonadales</taxon>
        <taxon>Haematococcaceae</taxon>
        <taxon>Haematococcus</taxon>
    </lineage>
</organism>